<evidence type="ECO:0008006" key="3">
    <source>
        <dbReference type="Google" id="ProtNLM"/>
    </source>
</evidence>
<dbReference type="STRING" id="482461.SAMN05216244_1334"/>
<evidence type="ECO:0000313" key="2">
    <source>
        <dbReference type="Proteomes" id="UP000182347"/>
    </source>
</evidence>
<keyword evidence="2" id="KW-1185">Reference proteome</keyword>
<protein>
    <recommendedName>
        <fullName evidence="3">DUF4363 domain-containing protein</fullName>
    </recommendedName>
</protein>
<organism evidence="1 2">
    <name type="scientific">Sediminibacillus halophilus</name>
    <dbReference type="NCBI Taxonomy" id="482461"/>
    <lineage>
        <taxon>Bacteria</taxon>
        <taxon>Bacillati</taxon>
        <taxon>Bacillota</taxon>
        <taxon>Bacilli</taxon>
        <taxon>Bacillales</taxon>
        <taxon>Bacillaceae</taxon>
        <taxon>Sediminibacillus</taxon>
    </lineage>
</organism>
<gene>
    <name evidence="1" type="ORF">SAMN05216244_1334</name>
</gene>
<dbReference type="OrthoDB" id="1739442at2"/>
<dbReference type="RefSeq" id="WP_074598009.1">
    <property type="nucleotide sequence ID" value="NZ_FNHF01000001.1"/>
</dbReference>
<dbReference type="EMBL" id="FNHF01000001">
    <property type="protein sequence ID" value="SDL95185.1"/>
    <property type="molecule type" value="Genomic_DNA"/>
</dbReference>
<dbReference type="Proteomes" id="UP000182347">
    <property type="component" value="Unassembled WGS sequence"/>
</dbReference>
<dbReference type="AlphaFoldDB" id="A0A1G9PAJ9"/>
<name>A0A1G9PAJ9_9BACI</name>
<evidence type="ECO:0000313" key="1">
    <source>
        <dbReference type="EMBL" id="SDL95185.1"/>
    </source>
</evidence>
<dbReference type="Pfam" id="PF14276">
    <property type="entry name" value="DUF4363"/>
    <property type="match status" value="1"/>
</dbReference>
<dbReference type="InterPro" id="IPR025373">
    <property type="entry name" value="DUF4363"/>
</dbReference>
<sequence length="121" mass="14047">MKKFLLYFIPLLTLAIFIAVMNSGAFLKQPLGNDDRLYESIQHIEAGVKNKDWSEVKAEAATMEKAWDKIVRRIQFSVEKEQLLEIDGTIARIRGGVEAEDDQSVLEEIYYYYGQWEQLAR</sequence>
<reference evidence="2" key="1">
    <citation type="submission" date="2016-10" db="EMBL/GenBank/DDBJ databases">
        <authorList>
            <person name="Varghese N."/>
            <person name="Submissions S."/>
        </authorList>
    </citation>
    <scope>NUCLEOTIDE SEQUENCE [LARGE SCALE GENOMIC DNA]</scope>
    <source>
        <strain evidence="2">CGMCC 1.6199</strain>
    </source>
</reference>
<accession>A0A1G9PAJ9</accession>
<proteinExistence type="predicted"/>